<dbReference type="EMBL" id="UGTJ01000001">
    <property type="protein sequence ID" value="SUB80169.1"/>
    <property type="molecule type" value="Genomic_DNA"/>
</dbReference>
<dbReference type="AlphaFoldDB" id="A0AAQ1UJ82"/>
<feature type="signal peptide" evidence="1">
    <location>
        <begin position="1"/>
        <end position="20"/>
    </location>
</feature>
<evidence type="ECO:0000259" key="2">
    <source>
        <dbReference type="Pfam" id="PF19573"/>
    </source>
</evidence>
<dbReference type="InterPro" id="IPR011250">
    <property type="entry name" value="OMP/PagP_B-barrel"/>
</dbReference>
<keyword evidence="1" id="KW-0732">Signal</keyword>
<feature type="chain" id="PRO_5042913222" description="DUF6089 domain-containing protein" evidence="1">
    <location>
        <begin position="21"/>
        <end position="232"/>
    </location>
</feature>
<evidence type="ECO:0000256" key="1">
    <source>
        <dbReference type="SAM" id="SignalP"/>
    </source>
</evidence>
<organism evidence="3 4">
    <name type="scientific">Segatella buccae</name>
    <dbReference type="NCBI Taxonomy" id="28126"/>
    <lineage>
        <taxon>Bacteria</taxon>
        <taxon>Pseudomonadati</taxon>
        <taxon>Bacteroidota</taxon>
        <taxon>Bacteroidia</taxon>
        <taxon>Bacteroidales</taxon>
        <taxon>Prevotellaceae</taxon>
        <taxon>Segatella</taxon>
    </lineage>
</organism>
<protein>
    <recommendedName>
        <fullName evidence="2">DUF6089 domain-containing protein</fullName>
    </recommendedName>
</protein>
<reference evidence="3 4" key="1">
    <citation type="submission" date="2018-06" db="EMBL/GenBank/DDBJ databases">
        <authorList>
            <consortium name="Pathogen Informatics"/>
            <person name="Doyle S."/>
        </authorList>
    </citation>
    <scope>NUCLEOTIDE SEQUENCE [LARGE SCALE GENOMIC DNA]</scope>
    <source>
        <strain evidence="3 4">NCTC13063</strain>
    </source>
</reference>
<gene>
    <name evidence="3" type="ORF">NCTC13063_01452</name>
</gene>
<name>A0AAQ1UJ82_9BACT</name>
<dbReference type="Pfam" id="PF19573">
    <property type="entry name" value="DUF6089"/>
    <property type="match status" value="1"/>
</dbReference>
<feature type="domain" description="DUF6089" evidence="2">
    <location>
        <begin position="5"/>
        <end position="229"/>
    </location>
</feature>
<accession>A0AAQ1UJ82</accession>
<dbReference type="SUPFAM" id="SSF56925">
    <property type="entry name" value="OMPA-like"/>
    <property type="match status" value="1"/>
</dbReference>
<proteinExistence type="predicted"/>
<sequence length="232" mass="25226">MRKMLFPILLTLLAAAPAGAQDDPEYRMEIGAAAGGVNYEGDFNGNLFGNMQPMGGLLWRYNFNPSSALRVMAGYGKLKGNSGDVETYYPDLGAGNAMQRRQYAFDNGLVDVSVTYEYNFWPYGTGRDYRGAKRLTPFLFGGIGATHVSGGGQTAFTANIPIGIGLKYKVAERVNVGVEWTMHFSLSDKLDGVADPYGIESSGLFKNTDCYSALLVTLSYSFSAKCRTCNKD</sequence>
<dbReference type="GeneID" id="93535684"/>
<dbReference type="Gene3D" id="2.40.160.20">
    <property type="match status" value="1"/>
</dbReference>
<evidence type="ECO:0000313" key="3">
    <source>
        <dbReference type="EMBL" id="SUB80169.1"/>
    </source>
</evidence>
<dbReference type="Proteomes" id="UP000255283">
    <property type="component" value="Unassembled WGS sequence"/>
</dbReference>
<evidence type="ECO:0000313" key="4">
    <source>
        <dbReference type="Proteomes" id="UP000255283"/>
    </source>
</evidence>
<dbReference type="RefSeq" id="WP_004343396.1">
    <property type="nucleotide sequence ID" value="NZ_CAURJP010000076.1"/>
</dbReference>
<dbReference type="InterPro" id="IPR045743">
    <property type="entry name" value="DUF6089"/>
</dbReference>
<comment type="caution">
    <text evidence="3">The sequence shown here is derived from an EMBL/GenBank/DDBJ whole genome shotgun (WGS) entry which is preliminary data.</text>
</comment>